<protein>
    <recommendedName>
        <fullName evidence="19">Zinc finger homeobox protein 3</fullName>
    </recommendedName>
    <alternativeName>
        <fullName evidence="21">AT motif-binding factor 1</fullName>
    </alternativeName>
    <alternativeName>
        <fullName evidence="20">AT-binding transcription factor 1</fullName>
    </alternativeName>
    <alternativeName>
        <fullName evidence="22">Alpha-fetoprotein enhancer-binding protein</fullName>
    </alternativeName>
    <alternativeName>
        <fullName evidence="23">Zinc finger homeodomain protein 3</fullName>
    </alternativeName>
</protein>
<keyword evidence="8" id="KW-0479">Metal-binding</keyword>
<feature type="DNA-binding region" description="Homeobox" evidence="25">
    <location>
        <begin position="1493"/>
        <end position="1552"/>
    </location>
</feature>
<feature type="domain" description="C2H2-type" evidence="29">
    <location>
        <begin position="421"/>
        <end position="452"/>
    </location>
</feature>
<feature type="region of interest" description="Disordered" evidence="27">
    <location>
        <begin position="505"/>
        <end position="570"/>
    </location>
</feature>
<dbReference type="InterPro" id="IPR001356">
    <property type="entry name" value="HD"/>
</dbReference>
<dbReference type="CDD" id="cd00086">
    <property type="entry name" value="homeodomain"/>
    <property type="match status" value="4"/>
</dbReference>
<dbReference type="SMART" id="SM00389">
    <property type="entry name" value="HOX"/>
    <property type="match status" value="4"/>
</dbReference>
<dbReference type="FunFam" id="3.30.160.60:FF:000446">
    <property type="entry name" value="Zinc finger protein"/>
    <property type="match status" value="1"/>
</dbReference>
<feature type="compositionally biased region" description="Polar residues" evidence="27">
    <location>
        <begin position="1318"/>
        <end position="1327"/>
    </location>
</feature>
<dbReference type="Pfam" id="PF00096">
    <property type="entry name" value="zf-C2H2"/>
    <property type="match status" value="1"/>
</dbReference>
<keyword evidence="7" id="KW-0597">Phosphoprotein</keyword>
<organism evidence="30 31">
    <name type="scientific">Pteropus alecto</name>
    <name type="common">Black flying fox</name>
    <dbReference type="NCBI Taxonomy" id="9402"/>
    <lineage>
        <taxon>Eukaryota</taxon>
        <taxon>Metazoa</taxon>
        <taxon>Chordata</taxon>
        <taxon>Craniata</taxon>
        <taxon>Vertebrata</taxon>
        <taxon>Euteleostomi</taxon>
        <taxon>Mammalia</taxon>
        <taxon>Eutheria</taxon>
        <taxon>Laurasiatheria</taxon>
        <taxon>Chiroptera</taxon>
        <taxon>Yinpterochiroptera</taxon>
        <taxon>Pteropodoidea</taxon>
        <taxon>Pteropodidae</taxon>
        <taxon>Pteropodinae</taxon>
        <taxon>Pteropus</taxon>
    </lineage>
</organism>
<feature type="domain" description="C2H2-type" evidence="29">
    <location>
        <begin position="1077"/>
        <end position="1099"/>
    </location>
</feature>
<dbReference type="FunFam" id="1.10.10.60:FF:000058">
    <property type="entry name" value="zinc finger homeobox protein 4"/>
    <property type="match status" value="1"/>
</dbReference>
<dbReference type="EMBL" id="KB030572">
    <property type="protein sequence ID" value="ELK14561.1"/>
    <property type="molecule type" value="Genomic_DNA"/>
</dbReference>
<evidence type="ECO:0000256" key="25">
    <source>
        <dbReference type="PROSITE-ProRule" id="PRU00108"/>
    </source>
</evidence>
<dbReference type="InParanoid" id="L5KUC2"/>
<dbReference type="GO" id="GO:0000978">
    <property type="term" value="F:RNA polymerase II cis-regulatory region sequence-specific DNA binding"/>
    <property type="evidence" value="ECO:0007669"/>
    <property type="project" value="TreeGrafter"/>
</dbReference>
<evidence type="ECO:0000256" key="10">
    <source>
        <dbReference type="ARBA" id="ARBA00022771"/>
    </source>
</evidence>
<keyword evidence="13" id="KW-0805">Transcription regulation</keyword>
<accession>L5KUC2</accession>
<dbReference type="eggNOG" id="KOG1146">
    <property type="taxonomic scope" value="Eukaryota"/>
</dbReference>
<feature type="domain" description="C2H2-type" evidence="29">
    <location>
        <begin position="1258"/>
        <end position="1288"/>
    </location>
</feature>
<feature type="region of interest" description="Disordered" evidence="27">
    <location>
        <begin position="188"/>
        <end position="230"/>
    </location>
</feature>
<dbReference type="InterPro" id="IPR036236">
    <property type="entry name" value="Znf_C2H2_sf"/>
</dbReference>
<keyword evidence="11" id="KW-0862">Zinc</keyword>
<dbReference type="PROSITE" id="PS00027">
    <property type="entry name" value="HOMEOBOX_1"/>
    <property type="match status" value="2"/>
</dbReference>
<evidence type="ECO:0000256" key="18">
    <source>
        <dbReference type="ARBA" id="ARBA00023242"/>
    </source>
</evidence>
<sequence>MRSREQRRCLPISVADQEAIEDVEGPSEAAADPEELAKDREGGGEKDQSKWTGSSSQAEKELTDSPATSKRISFPGSSESPLSSKRPKTSEETKAEQMYQCPYCKYSNADVNRLRVHAMTQHSVQPMLRCPLCQDMLNNKIHLQLHLTHLHSVAPDCVEKLIMTVTTPEMVMPSSMFLPAAVADRDVNSSVEEAGKQPETSEDLGKNILPSVSTEHSGDLKPSPADPGSVREDSGFLCWKKGCNQVFKTSAALQTHFNEVHAKRPQLPVSDRHVYKYRCNQCSLAFKTIEKLQLHSQYHVIRAATMCCLCQRSFRTFQALKKHLETSHLELSEADIQQLYGGLLANGDLLAMGDPTLAEDHTIIVEEDKEEESDLEEKQSPTGSDSGSVQEDSGSEPKRALPFRKGPNFTMEKFLDPSRPYKCTVCKESFTQKNILLVHYNSVSHLHKLKRALQESATGQPEPTSSPDNKPFKCNTCNVAYSQSSTLEIHMRSVLHQTKARAAKLEAASGSSNGTGNSSSVSLSSSTPSPVSTSGSNTFTTTNPSSAGIAPSSSLLNQMPTESAQAQVQAHLQQELQQQAALIQSQLFNPTLLPHFPMTTETLLQLQQQQHLLFPFYIPSAEFQLNPEPSVPLTQLSMPMELPIFSPLMMQTMPLQTLPAQLPPQLGPVEPLPADLAQLYQHQLNPSLLQQQNKRPRTRITDDQLRVLRQYFDINNSPSEEQIKEMADKSGLPQKVIKHWFRNTLFKERQRNKDSPYNFSNPPITSLEELKIDSRPPSPEPQKQEYWGSKRSSRTRFTDYQLRVLQDFFDANAYPKDDEFEQLSNLLNLPTRVIVVWFQNARQKARKNYENQGEGKDGERRELTNDRYIRTSNLNYQCKKCSLVFQRIFDLIKHQKKLCYKDEDEEGQDDSQNEDSMDAMEILTPTSSSCSTPMPSQAYSAPAPSANTAPSAFLQLTAEADELATFSSKTEASDEKPKPAEPPNAQPNQTQEKQGQPKAELQQQDHPEQKTNSAQQKLPQLTSPASLPQPPQQAPPPQCPLPQSSPSPSQLSHLPLKPLHTSTPQQLANLPPQLIPYQCDQCKLAFPSFEHWQEHQQLHFLSAQNQFIHPQFLDRSLDMPFMLFDPSNPLLASQLLSGAIPQIPASSATSPSTPTSTMNTLKRKLEEKASASPGENDSGTGGEEPQRDKRLRTTITPEQLEILYQKYLLDSNPTRKMLDHIAHEVGLKKRVVQVWFQNTRARERKGQFRAVGPAQAHRRCPFCRALFKAKTALEAHIRSRHWHEAKRAGYNLTLSAMLLDCDGGLQMKGDIFDGTSFSHLPPSSSDGQGVPLSPVSKTMELSPRTLLSPSSIKVEGVEDFESPSMSSVNLNFDQTKLDNDDCSSVNTAITDTTTGDEGNADNDSATGIATETRSSSAPNEGLTKAAMMAMSEYEDRLSSGLVSPAPSFYSKEYDNEGTVDYSETSSLADPCSPSPGASGSAGKSGDSGDRPGQKRFRTQMTNLQLKVLKSCFNDYRTPTMLECEVLGNDIGLPKRVVQVWFQNARAKEKKSKLSMAKHFGINQTSYEGPKTECTLCGIKYSARLSVRDHIFSQQHISKVKDTIGSQLDKEKEYFDPATVRQLMAQQELDRIKKANEVLGLAAQQQGMFDNAPLQALNLPAAYPALQGIPPVLLPSLNSPSLPGFAPSNTAFPHPAYHVPSCTTVLSFPTTLLVFPHLRPEHRIYLAVCRSLKRQPPSPVGRRPLLVLRVPSRLQEVLAASGLPGFGHEAPFFSSSLLIFNGYLKFMQHLRGSALDANRRLFGGV</sequence>
<feature type="compositionally biased region" description="Low complexity" evidence="27">
    <location>
        <begin position="73"/>
        <end position="84"/>
    </location>
</feature>
<feature type="region of interest" description="Disordered" evidence="27">
    <location>
        <begin position="1459"/>
        <end position="1494"/>
    </location>
</feature>
<keyword evidence="6" id="KW-0517">Myogenesis</keyword>
<evidence type="ECO:0000256" key="11">
    <source>
        <dbReference type="ARBA" id="ARBA00022833"/>
    </source>
</evidence>
<dbReference type="GO" id="GO:0045664">
    <property type="term" value="P:regulation of neuron differentiation"/>
    <property type="evidence" value="ECO:0007669"/>
    <property type="project" value="TreeGrafter"/>
</dbReference>
<dbReference type="PANTHER" id="PTHR45891:SF4">
    <property type="entry name" value="ZINC FINGER HOMEOBOX PROTEIN 3"/>
    <property type="match status" value="1"/>
</dbReference>
<evidence type="ECO:0000256" key="7">
    <source>
        <dbReference type="ARBA" id="ARBA00022553"/>
    </source>
</evidence>
<feature type="region of interest" description="Disordered" evidence="27">
    <location>
        <begin position="752"/>
        <end position="790"/>
    </location>
</feature>
<dbReference type="PROSITE" id="PS50157">
    <property type="entry name" value="ZINC_FINGER_C2H2_2"/>
    <property type="match status" value="7"/>
</dbReference>
<dbReference type="SUPFAM" id="SSF57667">
    <property type="entry name" value="beta-beta-alpha zinc fingers"/>
    <property type="match status" value="4"/>
</dbReference>
<feature type="region of interest" description="Disordered" evidence="27">
    <location>
        <begin position="1388"/>
        <end position="1418"/>
    </location>
</feature>
<feature type="domain" description="Homeobox" evidence="28">
    <location>
        <begin position="691"/>
        <end position="751"/>
    </location>
</feature>
<dbReference type="SMART" id="SM00355">
    <property type="entry name" value="ZnF_C2H2"/>
    <property type="match status" value="11"/>
</dbReference>
<dbReference type="InterPro" id="IPR017970">
    <property type="entry name" value="Homeobox_CS"/>
</dbReference>
<dbReference type="FunFam" id="1.10.10.60:FF:000082">
    <property type="entry name" value="Putative zinc finger homeobox protein 4"/>
    <property type="match status" value="1"/>
</dbReference>
<comment type="subcellular location">
    <subcellularLocation>
        <location evidence="2">Cytoplasm</location>
    </subcellularLocation>
    <subcellularLocation>
        <location evidence="1 25 26">Nucleus</location>
    </subcellularLocation>
</comment>
<evidence type="ECO:0000256" key="4">
    <source>
        <dbReference type="ARBA" id="ARBA00022491"/>
    </source>
</evidence>
<feature type="compositionally biased region" description="Low complexity" evidence="27">
    <location>
        <begin position="1046"/>
        <end position="1059"/>
    </location>
</feature>
<feature type="compositionally biased region" description="Pro residues" evidence="27">
    <location>
        <begin position="1027"/>
        <end position="1045"/>
    </location>
</feature>
<feature type="compositionally biased region" description="Polar residues" evidence="27">
    <location>
        <begin position="755"/>
        <end position="764"/>
    </location>
</feature>
<dbReference type="GO" id="GO:0045893">
    <property type="term" value="P:positive regulation of DNA-templated transcription"/>
    <property type="evidence" value="ECO:0007669"/>
    <property type="project" value="UniProtKB-ARBA"/>
</dbReference>
<dbReference type="PANTHER" id="PTHR45891">
    <property type="entry name" value="ZINC FINGER HOMEOBOX PROTEIN"/>
    <property type="match status" value="1"/>
</dbReference>
<evidence type="ECO:0000256" key="8">
    <source>
        <dbReference type="ARBA" id="ARBA00022723"/>
    </source>
</evidence>
<dbReference type="InterPro" id="IPR051968">
    <property type="entry name" value="ZnFinger_Homeobox_TR"/>
</dbReference>
<feature type="domain" description="Homeobox" evidence="28">
    <location>
        <begin position="1186"/>
        <end position="1246"/>
    </location>
</feature>
<dbReference type="FunFam" id="3.30.160.60:FF:000317">
    <property type="entry name" value="zinc finger homeobox protein 3"/>
    <property type="match status" value="1"/>
</dbReference>
<feature type="region of interest" description="Disordered" evidence="27">
    <location>
        <begin position="924"/>
        <end position="947"/>
    </location>
</feature>
<dbReference type="SUPFAM" id="SSF46689">
    <property type="entry name" value="Homeodomain-like"/>
    <property type="match status" value="4"/>
</dbReference>
<dbReference type="InterPro" id="IPR013087">
    <property type="entry name" value="Znf_C2H2_type"/>
</dbReference>
<dbReference type="STRING" id="9402.L5KUC2"/>
<feature type="compositionally biased region" description="Basic and acidic residues" evidence="27">
    <location>
        <begin position="35"/>
        <end position="49"/>
    </location>
</feature>
<feature type="domain" description="Homeobox" evidence="28">
    <location>
        <begin position="1491"/>
        <end position="1551"/>
    </location>
</feature>
<keyword evidence="12" id="KW-0832">Ubl conjugation</keyword>
<keyword evidence="16" id="KW-0010">Activator</keyword>
<proteinExistence type="predicted"/>
<evidence type="ECO:0000256" key="19">
    <source>
        <dbReference type="ARBA" id="ARBA00067473"/>
    </source>
</evidence>
<dbReference type="FunFam" id="1.10.10.60:FF:000096">
    <property type="entry name" value="Zinc finger homeobox protein 4"/>
    <property type="match status" value="1"/>
</dbReference>
<evidence type="ECO:0000256" key="2">
    <source>
        <dbReference type="ARBA" id="ARBA00004496"/>
    </source>
</evidence>
<keyword evidence="17" id="KW-0804">Transcription</keyword>
<feature type="region of interest" description="Disordered" evidence="27">
    <location>
        <begin position="1"/>
        <end position="94"/>
    </location>
</feature>
<evidence type="ECO:0000256" key="24">
    <source>
        <dbReference type="PROSITE-ProRule" id="PRU00042"/>
    </source>
</evidence>
<keyword evidence="18 25" id="KW-0539">Nucleus</keyword>
<dbReference type="PROSITE" id="PS50071">
    <property type="entry name" value="HOMEOBOX_2"/>
    <property type="match status" value="4"/>
</dbReference>
<evidence type="ECO:0000256" key="16">
    <source>
        <dbReference type="ARBA" id="ARBA00023159"/>
    </source>
</evidence>
<dbReference type="Pfam" id="PF00046">
    <property type="entry name" value="Homeodomain"/>
    <property type="match status" value="4"/>
</dbReference>
<evidence type="ECO:0000256" key="20">
    <source>
        <dbReference type="ARBA" id="ARBA00076607"/>
    </source>
</evidence>
<evidence type="ECO:0000256" key="14">
    <source>
        <dbReference type="ARBA" id="ARBA00023125"/>
    </source>
</evidence>
<keyword evidence="10 24" id="KW-0863">Zinc-finger</keyword>
<gene>
    <name evidence="30" type="ORF">PAL_GLEAN10016292</name>
</gene>
<evidence type="ECO:0000256" key="15">
    <source>
        <dbReference type="ARBA" id="ARBA00023155"/>
    </source>
</evidence>
<feature type="compositionally biased region" description="Polar residues" evidence="27">
    <location>
        <begin position="380"/>
        <end position="392"/>
    </location>
</feature>
<dbReference type="FunCoup" id="L5KUC2">
    <property type="interactions" value="342"/>
</dbReference>
<feature type="compositionally biased region" description="Polar residues" evidence="27">
    <location>
        <begin position="551"/>
        <end position="563"/>
    </location>
</feature>
<evidence type="ECO:0000256" key="26">
    <source>
        <dbReference type="RuleBase" id="RU000682"/>
    </source>
</evidence>
<dbReference type="GO" id="GO:0005634">
    <property type="term" value="C:nucleus"/>
    <property type="evidence" value="ECO:0007669"/>
    <property type="project" value="UniProtKB-SubCell"/>
</dbReference>
<feature type="domain" description="Homeobox" evidence="28">
    <location>
        <begin position="788"/>
        <end position="848"/>
    </location>
</feature>
<keyword evidence="15 25" id="KW-0371">Homeobox</keyword>
<evidence type="ECO:0000313" key="30">
    <source>
        <dbReference type="EMBL" id="ELK14561.1"/>
    </source>
</evidence>
<evidence type="ECO:0000256" key="1">
    <source>
        <dbReference type="ARBA" id="ARBA00004123"/>
    </source>
</evidence>
<keyword evidence="3" id="KW-0963">Cytoplasm</keyword>
<keyword evidence="31" id="KW-1185">Reference proteome</keyword>
<feature type="DNA-binding region" description="Homeobox" evidence="25">
    <location>
        <begin position="1188"/>
        <end position="1247"/>
    </location>
</feature>
<dbReference type="Gene3D" id="3.30.160.60">
    <property type="entry name" value="Classic Zinc Finger"/>
    <property type="match status" value="3"/>
</dbReference>
<dbReference type="GO" id="GO:0008270">
    <property type="term" value="F:zinc ion binding"/>
    <property type="evidence" value="ECO:0007669"/>
    <property type="project" value="UniProtKB-KW"/>
</dbReference>
<evidence type="ECO:0000256" key="12">
    <source>
        <dbReference type="ARBA" id="ARBA00022843"/>
    </source>
</evidence>
<dbReference type="GO" id="GO:0005737">
    <property type="term" value="C:cytoplasm"/>
    <property type="evidence" value="ECO:0007669"/>
    <property type="project" value="UniProtKB-SubCell"/>
</dbReference>
<name>L5KUC2_PTEAL</name>
<feature type="DNA-binding region" description="Homeobox" evidence="25">
    <location>
        <begin position="693"/>
        <end position="752"/>
    </location>
</feature>
<dbReference type="SMART" id="SM00451">
    <property type="entry name" value="ZnF_U1"/>
    <property type="match status" value="3"/>
</dbReference>
<feature type="domain" description="C2H2-type" evidence="29">
    <location>
        <begin position="472"/>
        <end position="501"/>
    </location>
</feature>
<keyword evidence="9" id="KW-0677">Repeat</keyword>
<feature type="region of interest" description="Disordered" evidence="27">
    <location>
        <begin position="966"/>
        <end position="1067"/>
    </location>
</feature>
<keyword evidence="4" id="KW-0678">Repressor</keyword>
<dbReference type="FunFam" id="3.30.160.60:FF:000378">
    <property type="entry name" value="zinc finger homeobox protein 3"/>
    <property type="match status" value="1"/>
</dbReference>
<dbReference type="Gene3D" id="1.10.10.60">
    <property type="entry name" value="Homeodomain-like"/>
    <property type="match status" value="4"/>
</dbReference>
<dbReference type="InterPro" id="IPR003604">
    <property type="entry name" value="Matrin/U1-like-C_Znf_C2H2"/>
</dbReference>
<evidence type="ECO:0000256" key="13">
    <source>
        <dbReference type="ARBA" id="ARBA00023015"/>
    </source>
</evidence>
<feature type="region of interest" description="Disordered" evidence="27">
    <location>
        <begin position="1166"/>
        <end position="1194"/>
    </location>
</feature>
<dbReference type="FunFam" id="1.10.10.60:FF:000064">
    <property type="entry name" value="Zinc finger homeobox protein 4"/>
    <property type="match status" value="1"/>
</dbReference>
<feature type="domain" description="C2H2-type" evidence="29">
    <location>
        <begin position="236"/>
        <end position="266"/>
    </location>
</feature>
<feature type="DNA-binding region" description="Homeobox" evidence="25">
    <location>
        <begin position="790"/>
        <end position="849"/>
    </location>
</feature>
<evidence type="ECO:0000259" key="28">
    <source>
        <dbReference type="PROSITE" id="PS50071"/>
    </source>
</evidence>
<feature type="compositionally biased region" description="Low complexity" evidence="27">
    <location>
        <begin position="509"/>
        <end position="546"/>
    </location>
</feature>
<evidence type="ECO:0000259" key="29">
    <source>
        <dbReference type="PROSITE" id="PS50157"/>
    </source>
</evidence>
<evidence type="ECO:0000256" key="3">
    <source>
        <dbReference type="ARBA" id="ARBA00022490"/>
    </source>
</evidence>
<dbReference type="PROSITE" id="PS00028">
    <property type="entry name" value="ZINC_FINGER_C2H2_1"/>
    <property type="match status" value="9"/>
</dbReference>
<dbReference type="GO" id="GO:0000981">
    <property type="term" value="F:DNA-binding transcription factor activity, RNA polymerase II-specific"/>
    <property type="evidence" value="ECO:0007669"/>
    <property type="project" value="InterPro"/>
</dbReference>
<reference evidence="31" key="1">
    <citation type="journal article" date="2013" name="Science">
        <title>Comparative analysis of bat genomes provides insight into the evolution of flight and immunity.</title>
        <authorList>
            <person name="Zhang G."/>
            <person name="Cowled C."/>
            <person name="Shi Z."/>
            <person name="Huang Z."/>
            <person name="Bishop-Lilly K.A."/>
            <person name="Fang X."/>
            <person name="Wynne J.W."/>
            <person name="Xiong Z."/>
            <person name="Baker M.L."/>
            <person name="Zhao W."/>
            <person name="Tachedjian M."/>
            <person name="Zhu Y."/>
            <person name="Zhou P."/>
            <person name="Jiang X."/>
            <person name="Ng J."/>
            <person name="Yang L."/>
            <person name="Wu L."/>
            <person name="Xiao J."/>
            <person name="Feng Y."/>
            <person name="Chen Y."/>
            <person name="Sun X."/>
            <person name="Zhang Y."/>
            <person name="Marsh G.A."/>
            <person name="Crameri G."/>
            <person name="Broder C.C."/>
            <person name="Frey K.G."/>
            <person name="Wang L.F."/>
            <person name="Wang J."/>
        </authorList>
    </citation>
    <scope>NUCLEOTIDE SEQUENCE [LARGE SCALE GENOMIC DNA]</scope>
</reference>
<evidence type="ECO:0000256" key="27">
    <source>
        <dbReference type="SAM" id="MobiDB-lite"/>
    </source>
</evidence>
<dbReference type="Proteomes" id="UP000010552">
    <property type="component" value="Unassembled WGS sequence"/>
</dbReference>
<feature type="region of interest" description="Disordered" evidence="27">
    <location>
        <begin position="1318"/>
        <end position="1343"/>
    </location>
</feature>
<evidence type="ECO:0000256" key="23">
    <source>
        <dbReference type="ARBA" id="ARBA00083807"/>
    </source>
</evidence>
<evidence type="ECO:0000313" key="31">
    <source>
        <dbReference type="Proteomes" id="UP000010552"/>
    </source>
</evidence>
<feature type="domain" description="C2H2-type" evidence="29">
    <location>
        <begin position="876"/>
        <end position="905"/>
    </location>
</feature>
<keyword evidence="5" id="KW-1017">Isopeptide bond</keyword>
<feature type="compositionally biased region" description="Low complexity" evidence="27">
    <location>
        <begin position="1468"/>
        <end position="1484"/>
    </location>
</feature>
<evidence type="ECO:0000256" key="21">
    <source>
        <dbReference type="ARBA" id="ARBA00077229"/>
    </source>
</evidence>
<dbReference type="InterPro" id="IPR009057">
    <property type="entry name" value="Homeodomain-like_sf"/>
</dbReference>
<feature type="region of interest" description="Disordered" evidence="27">
    <location>
        <begin position="366"/>
        <end position="405"/>
    </location>
</feature>
<evidence type="ECO:0000256" key="5">
    <source>
        <dbReference type="ARBA" id="ARBA00022499"/>
    </source>
</evidence>
<evidence type="ECO:0000256" key="17">
    <source>
        <dbReference type="ARBA" id="ARBA00023163"/>
    </source>
</evidence>
<keyword evidence="14 25" id="KW-0238">DNA-binding</keyword>
<dbReference type="GO" id="GO:0007517">
    <property type="term" value="P:muscle organ development"/>
    <property type="evidence" value="ECO:0007669"/>
    <property type="project" value="UniProtKB-KW"/>
</dbReference>
<evidence type="ECO:0000256" key="9">
    <source>
        <dbReference type="ARBA" id="ARBA00022737"/>
    </source>
</evidence>
<feature type="domain" description="C2H2-type" evidence="29">
    <location>
        <begin position="277"/>
        <end position="299"/>
    </location>
</feature>
<evidence type="ECO:0000256" key="22">
    <source>
        <dbReference type="ARBA" id="ARBA00077962"/>
    </source>
</evidence>
<evidence type="ECO:0000256" key="6">
    <source>
        <dbReference type="ARBA" id="ARBA00022541"/>
    </source>
</evidence>